<evidence type="ECO:0000259" key="9">
    <source>
        <dbReference type="PROSITE" id="PS50115"/>
    </source>
</evidence>
<gene>
    <name evidence="10" type="ORF">RND81_13G014300</name>
</gene>
<feature type="compositionally biased region" description="Polar residues" evidence="8">
    <location>
        <begin position="135"/>
        <end position="151"/>
    </location>
</feature>
<dbReference type="PROSITE" id="PS50115">
    <property type="entry name" value="ARFGAP"/>
    <property type="match status" value="1"/>
</dbReference>
<name>A0AAW1GWE8_SAPOF</name>
<evidence type="ECO:0000313" key="11">
    <source>
        <dbReference type="Proteomes" id="UP001443914"/>
    </source>
</evidence>
<dbReference type="GO" id="GO:0008270">
    <property type="term" value="F:zinc ion binding"/>
    <property type="evidence" value="ECO:0007669"/>
    <property type="project" value="UniProtKB-KW"/>
</dbReference>
<dbReference type="Proteomes" id="UP001443914">
    <property type="component" value="Unassembled WGS sequence"/>
</dbReference>
<keyword evidence="1" id="KW-0343">GTPase activation</keyword>
<feature type="region of interest" description="Disordered" evidence="8">
    <location>
        <begin position="285"/>
        <end position="333"/>
    </location>
</feature>
<evidence type="ECO:0000256" key="2">
    <source>
        <dbReference type="ARBA" id="ARBA00022553"/>
    </source>
</evidence>
<dbReference type="InterPro" id="IPR001164">
    <property type="entry name" value="ArfGAP_dom"/>
</dbReference>
<evidence type="ECO:0000256" key="5">
    <source>
        <dbReference type="ARBA" id="ARBA00022833"/>
    </source>
</evidence>
<evidence type="ECO:0000256" key="1">
    <source>
        <dbReference type="ARBA" id="ARBA00022468"/>
    </source>
</evidence>
<dbReference type="GO" id="GO:0000139">
    <property type="term" value="C:Golgi membrane"/>
    <property type="evidence" value="ECO:0007669"/>
    <property type="project" value="GOC"/>
</dbReference>
<evidence type="ECO:0000256" key="6">
    <source>
        <dbReference type="ARBA" id="ARBA00022990"/>
    </source>
</evidence>
<sequence>MASDAYTDKNAIFRKLKSKSENKMCFDCNAKNPTWASVTYGIFLCIDCSAAHRNLGVHISFVRSTNLDSWSPDQLRTMCFGGNNRAHNFFKQHGWTDGGKIEAKYTSRAAELYKQILAKEVAKSSAEDAGLPSSPVASQSAQNSNGFSDANRSGILKESSPVKKETTEIPTSPRAPASPRAHSVAIKKPFGEKKTGKSGGLGARKLTRKPSEDLYDQKPEEPPAPVATPSSNLAPVGSSFPSRFEYVENFQTADKSSEGPKLIGHVAPPKSSSFFADFGMDNGFQKKGSSNSSKVQVEETDEARKKFSNAKSISSSQFFGDQSRSGDSDARTSLQKFSGSNAISSADLFGHDDSALDISASDLINRLSFQAQQDISSLKNIAGDAGKKLGTLASSLITDFQDRIL</sequence>
<dbReference type="FunFam" id="1.10.220.150:FF:000012">
    <property type="entry name" value="ADP-ribosylation factor GTPase-activating protein AGD10"/>
    <property type="match status" value="1"/>
</dbReference>
<dbReference type="CDD" id="cd08831">
    <property type="entry name" value="ArfGap_ArfGap2_3_like"/>
    <property type="match status" value="1"/>
</dbReference>
<dbReference type="SMART" id="SM00105">
    <property type="entry name" value="ArfGap"/>
    <property type="match status" value="1"/>
</dbReference>
<evidence type="ECO:0000256" key="7">
    <source>
        <dbReference type="PROSITE-ProRule" id="PRU00288"/>
    </source>
</evidence>
<evidence type="ECO:0000256" key="4">
    <source>
        <dbReference type="ARBA" id="ARBA00022771"/>
    </source>
</evidence>
<dbReference type="InterPro" id="IPR038508">
    <property type="entry name" value="ArfGAP_dom_sf"/>
</dbReference>
<dbReference type="EMBL" id="JBDFQZ010000013">
    <property type="protein sequence ID" value="KAK9667836.1"/>
    <property type="molecule type" value="Genomic_DNA"/>
</dbReference>
<protein>
    <recommendedName>
        <fullName evidence="9">Arf-GAP domain-containing protein</fullName>
    </recommendedName>
</protein>
<feature type="compositionally biased region" description="Basic and acidic residues" evidence="8">
    <location>
        <begin position="209"/>
        <end position="221"/>
    </location>
</feature>
<dbReference type="Pfam" id="PF01412">
    <property type="entry name" value="ArfGap"/>
    <property type="match status" value="1"/>
</dbReference>
<dbReference type="InterPro" id="IPR037278">
    <property type="entry name" value="ARFGAP/RecO"/>
</dbReference>
<dbReference type="SUPFAM" id="SSF57863">
    <property type="entry name" value="ArfGap/RecO-like zinc finger"/>
    <property type="match status" value="1"/>
</dbReference>
<feature type="region of interest" description="Disordered" evidence="8">
    <location>
        <begin position="128"/>
        <end position="237"/>
    </location>
</feature>
<keyword evidence="4 7" id="KW-0863">Zinc-finger</keyword>
<reference evidence="10" key="1">
    <citation type="submission" date="2024-03" db="EMBL/GenBank/DDBJ databases">
        <title>WGS assembly of Saponaria officinalis var. Norfolk2.</title>
        <authorList>
            <person name="Jenkins J."/>
            <person name="Shu S."/>
            <person name="Grimwood J."/>
            <person name="Barry K."/>
            <person name="Goodstein D."/>
            <person name="Schmutz J."/>
            <person name="Leebens-Mack J."/>
            <person name="Osbourn A."/>
        </authorList>
    </citation>
    <scope>NUCLEOTIDE SEQUENCE [LARGE SCALE GENOMIC DNA]</scope>
    <source>
        <strain evidence="10">JIC</strain>
    </source>
</reference>
<proteinExistence type="predicted"/>
<keyword evidence="5" id="KW-0862">Zinc</keyword>
<dbReference type="AlphaFoldDB" id="A0AAW1GWE8"/>
<dbReference type="PANTHER" id="PTHR45686:SF4">
    <property type="entry name" value="ADP-RIBOSYLATION FACTOR GTPASE ACTIVATING PROTEIN 3, ISOFORM H"/>
    <property type="match status" value="1"/>
</dbReference>
<organism evidence="10 11">
    <name type="scientific">Saponaria officinalis</name>
    <name type="common">Common soapwort</name>
    <name type="synonym">Lychnis saponaria</name>
    <dbReference type="NCBI Taxonomy" id="3572"/>
    <lineage>
        <taxon>Eukaryota</taxon>
        <taxon>Viridiplantae</taxon>
        <taxon>Streptophyta</taxon>
        <taxon>Embryophyta</taxon>
        <taxon>Tracheophyta</taxon>
        <taxon>Spermatophyta</taxon>
        <taxon>Magnoliopsida</taxon>
        <taxon>eudicotyledons</taxon>
        <taxon>Gunneridae</taxon>
        <taxon>Pentapetalae</taxon>
        <taxon>Caryophyllales</taxon>
        <taxon>Caryophyllaceae</taxon>
        <taxon>Caryophylleae</taxon>
        <taxon>Saponaria</taxon>
    </lineage>
</organism>
<evidence type="ECO:0000313" key="10">
    <source>
        <dbReference type="EMBL" id="KAK9667836.1"/>
    </source>
</evidence>
<evidence type="ECO:0000256" key="8">
    <source>
        <dbReference type="SAM" id="MobiDB-lite"/>
    </source>
</evidence>
<feature type="compositionally biased region" description="Polar residues" evidence="8">
    <location>
        <begin position="309"/>
        <end position="323"/>
    </location>
</feature>
<accession>A0AAW1GWE8</accession>
<evidence type="ECO:0000256" key="3">
    <source>
        <dbReference type="ARBA" id="ARBA00022723"/>
    </source>
</evidence>
<keyword evidence="6" id="KW-0007">Acetylation</keyword>
<dbReference type="Gene3D" id="1.10.220.150">
    <property type="entry name" value="Arf GTPase activating protein"/>
    <property type="match status" value="1"/>
</dbReference>
<comment type="caution">
    <text evidence="10">The sequence shown here is derived from an EMBL/GenBank/DDBJ whole genome shotgun (WGS) entry which is preliminary data.</text>
</comment>
<dbReference type="GO" id="GO:0005096">
    <property type="term" value="F:GTPase activator activity"/>
    <property type="evidence" value="ECO:0007669"/>
    <property type="project" value="UniProtKB-KW"/>
</dbReference>
<keyword evidence="2" id="KW-0597">Phosphoprotein</keyword>
<feature type="domain" description="Arf-GAP" evidence="9">
    <location>
        <begin position="10"/>
        <end position="128"/>
    </location>
</feature>
<keyword evidence="11" id="KW-1185">Reference proteome</keyword>
<dbReference type="GO" id="GO:0048205">
    <property type="term" value="P:COPI coating of Golgi vesicle"/>
    <property type="evidence" value="ECO:0007669"/>
    <property type="project" value="TreeGrafter"/>
</dbReference>
<dbReference type="PRINTS" id="PR00405">
    <property type="entry name" value="REVINTRACTNG"/>
</dbReference>
<feature type="compositionally biased region" description="Low complexity" evidence="8">
    <location>
        <begin position="172"/>
        <end position="181"/>
    </location>
</feature>
<keyword evidence="3" id="KW-0479">Metal-binding</keyword>
<dbReference type="PANTHER" id="PTHR45686">
    <property type="entry name" value="ADP-RIBOSYLATION FACTOR GTPASE ACTIVATING PROTEIN 3, ISOFORM H-RELATED"/>
    <property type="match status" value="1"/>
</dbReference>